<dbReference type="PANTHER" id="PTHR42047">
    <property type="entry name" value="PROTEIN, PUTATIVE (AFU_ORTHOLOGUE AFUA_6G03560)-RELATED"/>
    <property type="match status" value="1"/>
</dbReference>
<sequence>MKASTIFTTLAAVLPAFAVPTARSTGGSFGGLAIHSGSPIHLSSVNANGNAFWVNKDTSSYCPNTTVSDCPEGKYTYFVGGNETLSLSVEVPGGQRAYVAQDGSLGYTIPHGSTGGQVVNYTGFSLADSGIHLQYKGGDFVAVPIGDAYKVYAAAAENSPKNGTGFSFRVQAVDATYGAWEY</sequence>
<reference evidence="2 3" key="1">
    <citation type="journal article" date="2014" name="BMC Genomics">
        <title>Genome sequencing of four Aureobasidium pullulans varieties: biotechnological potential, stress tolerance, and description of new species.</title>
        <authorList>
            <person name="Gostin Ar C."/>
            <person name="Ohm R.A."/>
            <person name="Kogej T."/>
            <person name="Sonjak S."/>
            <person name="Turk M."/>
            <person name="Zajc J."/>
            <person name="Zalar P."/>
            <person name="Grube M."/>
            <person name="Sun H."/>
            <person name="Han J."/>
            <person name="Sharma A."/>
            <person name="Chiniquy J."/>
            <person name="Ngan C.Y."/>
            <person name="Lipzen A."/>
            <person name="Barry K."/>
            <person name="Grigoriev I.V."/>
            <person name="Gunde-Cimerman N."/>
        </authorList>
    </citation>
    <scope>NUCLEOTIDE SEQUENCE [LARGE SCALE GENOMIC DNA]</scope>
    <source>
        <strain evidence="2 3">EXF-150</strain>
    </source>
</reference>
<evidence type="ECO:0000256" key="1">
    <source>
        <dbReference type="SAM" id="SignalP"/>
    </source>
</evidence>
<keyword evidence="3" id="KW-1185">Reference proteome</keyword>
<organism evidence="2 3">
    <name type="scientific">Aureobasidium pullulans EXF-150</name>
    <dbReference type="NCBI Taxonomy" id="1043002"/>
    <lineage>
        <taxon>Eukaryota</taxon>
        <taxon>Fungi</taxon>
        <taxon>Dikarya</taxon>
        <taxon>Ascomycota</taxon>
        <taxon>Pezizomycotina</taxon>
        <taxon>Dothideomycetes</taxon>
        <taxon>Dothideomycetidae</taxon>
        <taxon>Dothideales</taxon>
        <taxon>Saccotheciaceae</taxon>
        <taxon>Aureobasidium</taxon>
    </lineage>
</organism>
<gene>
    <name evidence="2" type="ORF">M438DRAFT_277851</name>
</gene>
<name>A0A074XA22_AURPU</name>
<feature type="signal peptide" evidence="1">
    <location>
        <begin position="1"/>
        <end position="18"/>
    </location>
</feature>
<dbReference type="AlphaFoldDB" id="A0A074XA22"/>
<accession>A0A074XA22</accession>
<dbReference type="GeneID" id="40743262"/>
<dbReference type="RefSeq" id="XP_029758370.1">
    <property type="nucleotide sequence ID" value="XM_029900956.1"/>
</dbReference>
<protein>
    <submittedName>
        <fullName evidence="2">Uncharacterized protein</fullName>
    </submittedName>
</protein>
<evidence type="ECO:0000313" key="3">
    <source>
        <dbReference type="Proteomes" id="UP000030706"/>
    </source>
</evidence>
<dbReference type="EMBL" id="KL584988">
    <property type="protein sequence ID" value="KEQ82183.1"/>
    <property type="molecule type" value="Genomic_DNA"/>
</dbReference>
<dbReference type="InterPro" id="IPR052820">
    <property type="entry name" value="PhiA_domain"/>
</dbReference>
<dbReference type="STRING" id="1043002.A0A074XA22"/>
<dbReference type="Proteomes" id="UP000030706">
    <property type="component" value="Unassembled WGS sequence"/>
</dbReference>
<keyword evidence="1" id="KW-0732">Signal</keyword>
<dbReference type="OrthoDB" id="5430620at2759"/>
<dbReference type="HOGENOM" id="CLU_078556_0_1_1"/>
<proteinExistence type="predicted"/>
<dbReference type="PANTHER" id="PTHR42047:SF1">
    <property type="entry name" value="PROTEIN, PUTATIVE (AFU_ORTHOLOGUE AFUA_6G03560)-RELATED"/>
    <property type="match status" value="1"/>
</dbReference>
<feature type="chain" id="PRO_5001702158" evidence="1">
    <location>
        <begin position="19"/>
        <end position="182"/>
    </location>
</feature>
<evidence type="ECO:0000313" key="2">
    <source>
        <dbReference type="EMBL" id="KEQ82183.1"/>
    </source>
</evidence>